<dbReference type="EMBL" id="BAABAT010000001">
    <property type="protein sequence ID" value="GAA4243245.1"/>
    <property type="molecule type" value="Genomic_DNA"/>
</dbReference>
<accession>A0ABP8CTQ0</accession>
<evidence type="ECO:0000256" key="1">
    <source>
        <dbReference type="SAM" id="MobiDB-lite"/>
    </source>
</evidence>
<proteinExistence type="predicted"/>
<feature type="domain" description="pPIWI-RE three-gene island" evidence="2">
    <location>
        <begin position="26"/>
        <end position="187"/>
    </location>
</feature>
<dbReference type="Proteomes" id="UP001500620">
    <property type="component" value="Unassembled WGS sequence"/>
</dbReference>
<protein>
    <recommendedName>
        <fullName evidence="2">pPIWI-RE three-gene island domain-containing protein</fullName>
    </recommendedName>
</protein>
<evidence type="ECO:0000259" key="2">
    <source>
        <dbReference type="Pfam" id="PF18155"/>
    </source>
</evidence>
<sequence>MRETSAWRAQLVKDITAHHEPADGEPSIAQVLDTELSLYLLETVARGQSAHGAWALLDGYPTLWQVLPDAEDSAQIRIANARHLLWRSHSPYQWAEALRAYAALPEHVRGYEIDPADGTTRRLPCRVAPQRWDTFERVLTQPLPFATNPLRSAEPANDYVFAAGRSQRGVRLPGWMPVPARGPGHDLTVRGRQPVVVAWADLRETAAFMDEQDLHAGRNNDWVARVDGVTLQVRRRDSTFGDCDVLTIDRMLHLVGMVSAGKSTLVTVLTVWAARHGLRVTIVVGDNTSSLRTVEQLGWYSVAAAPAMGQSNRRRHVERLHRLHPPTDGRIVPASTGVFELMSTACMLDALSEVAQPLDLRHAPCETLVPQDRASPDRQTGRALACPVWHACQRHEPARRLVEAPVWVATPWSLVYTKVPNHLNAETLRYLEAAWRRSDLILVDEADQVQANLDAMFATGQTLLGSSDDAWIDEIDIRFGAQLRALDRAPTRLSHVRVFNLALNAARAAADIAYHLLQLDRRRPRGVLRKWVDGDYFTEWTLFQQLAEDWAGFAPVSGRRPREGWDRDACYLELRRIFDAFVDSPAGGTGDPVADELAGLAASVIADTDEDQRQARVRNWLTGFTEHDLGSGRRATPVDIDASASRLEFALMVAIIASRLNQMLRLWPLVAADLDLHDLPVAELRQPPRDLTPVVPESPMGNVLGFQYVEHDRRSGDGQMGEFRFFRYSGVGRSLLVNLPNLFPADGSGPNVMLLSGTSWAGTSPRYHVDVEVGGILRPHQKDLDQIAKTTVEFRPFTANDKPISVSGKWGPERDVALQQMVTALAKPGPTGRSLLEKEHAALPDGRQRIMLLVGSYREAKYVAEALVRRRTAWSDNVRYLVPDDEFATDWDGPQCIRRADVATFAATGAWILVTPMLAIERGHNILNDDGVAAIGAAFFLVRPHPRPDDLTYVTQRINQYAQRQIAERARGSAGEPGPEALDEAGRERRRAAQRRWRALLHSRVAYSQLDDDERRSLTWTQLVTIWQVIGRLVRGGQAAKVYFCDAAFAPRTAQRIDGVSDVAGTSLLLGLREVLDPYFQPECTDDDRHLVKALYQPLRQALSLMGDL</sequence>
<name>A0ABP8CTQ0_9ACTN</name>
<evidence type="ECO:0000313" key="4">
    <source>
        <dbReference type="Proteomes" id="UP001500620"/>
    </source>
</evidence>
<organism evidence="3 4">
    <name type="scientific">Dactylosporangium darangshiense</name>
    <dbReference type="NCBI Taxonomy" id="579108"/>
    <lineage>
        <taxon>Bacteria</taxon>
        <taxon>Bacillati</taxon>
        <taxon>Actinomycetota</taxon>
        <taxon>Actinomycetes</taxon>
        <taxon>Micromonosporales</taxon>
        <taxon>Micromonosporaceae</taxon>
        <taxon>Dactylosporangium</taxon>
    </lineage>
</organism>
<keyword evidence="4" id="KW-1185">Reference proteome</keyword>
<comment type="caution">
    <text evidence="3">The sequence shown here is derived from an EMBL/GenBank/DDBJ whole genome shotgun (WGS) entry which is preliminary data.</text>
</comment>
<reference evidence="4" key="1">
    <citation type="journal article" date="2019" name="Int. J. Syst. Evol. Microbiol.">
        <title>The Global Catalogue of Microorganisms (GCM) 10K type strain sequencing project: providing services to taxonomists for standard genome sequencing and annotation.</title>
        <authorList>
            <consortium name="The Broad Institute Genomics Platform"/>
            <consortium name="The Broad Institute Genome Sequencing Center for Infectious Disease"/>
            <person name="Wu L."/>
            <person name="Ma J."/>
        </authorList>
    </citation>
    <scope>NUCLEOTIDE SEQUENCE [LARGE SCALE GENOMIC DNA]</scope>
    <source>
        <strain evidence="4">JCM 17441</strain>
    </source>
</reference>
<feature type="region of interest" description="Disordered" evidence="1">
    <location>
        <begin position="968"/>
        <end position="988"/>
    </location>
</feature>
<dbReference type="RefSeq" id="WP_345120060.1">
    <property type="nucleotide sequence ID" value="NZ_BAABAT010000001.1"/>
</dbReference>
<evidence type="ECO:0000313" key="3">
    <source>
        <dbReference type="EMBL" id="GAA4243245.1"/>
    </source>
</evidence>
<gene>
    <name evidence="3" type="ORF">GCM10022255_001520</name>
</gene>
<dbReference type="InterPro" id="IPR055254">
    <property type="entry name" value="pPIWI_RE_Z"/>
</dbReference>
<dbReference type="InterPro" id="IPR027417">
    <property type="entry name" value="P-loop_NTPase"/>
</dbReference>
<dbReference type="Pfam" id="PF18155">
    <property type="entry name" value="pPIWI_RE_Z"/>
    <property type="match status" value="1"/>
</dbReference>
<dbReference type="SUPFAM" id="SSF52540">
    <property type="entry name" value="P-loop containing nucleoside triphosphate hydrolases"/>
    <property type="match status" value="1"/>
</dbReference>